<dbReference type="Gene3D" id="3.30.420.40">
    <property type="match status" value="1"/>
</dbReference>
<evidence type="ECO:0000256" key="4">
    <source>
        <dbReference type="RuleBase" id="RU004046"/>
    </source>
</evidence>
<dbReference type="GO" id="GO:0004340">
    <property type="term" value="F:glucokinase activity"/>
    <property type="evidence" value="ECO:0007669"/>
    <property type="project" value="UniProtKB-UniRule"/>
</dbReference>
<comment type="caution">
    <text evidence="3">Lacks conserved residue(s) required for the propagation of feature annotation.</text>
</comment>
<keyword evidence="2 3" id="KW-0418">Kinase</keyword>
<keyword evidence="6" id="KW-1185">Reference proteome</keyword>
<keyword evidence="3" id="KW-0324">Glycolysis</keyword>
<dbReference type="Gene3D" id="3.40.367.20">
    <property type="match status" value="1"/>
</dbReference>
<dbReference type="RefSeq" id="WP_106304502.1">
    <property type="nucleotide sequence ID" value="NZ_PVWO01000123.1"/>
</dbReference>
<keyword evidence="3" id="KW-0067">ATP-binding</keyword>
<protein>
    <recommendedName>
        <fullName evidence="3">Glucokinase</fullName>
        <ecNumber evidence="3">2.7.1.2</ecNumber>
    </recommendedName>
    <alternativeName>
        <fullName evidence="3">Glucose kinase</fullName>
    </alternativeName>
</protein>
<dbReference type="GO" id="GO:0006096">
    <property type="term" value="P:glycolytic process"/>
    <property type="evidence" value="ECO:0007669"/>
    <property type="project" value="UniProtKB-UniRule"/>
</dbReference>
<dbReference type="InterPro" id="IPR043129">
    <property type="entry name" value="ATPase_NBD"/>
</dbReference>
<comment type="catalytic activity">
    <reaction evidence="3">
        <text>D-glucose + ATP = D-glucose 6-phosphate + ADP + H(+)</text>
        <dbReference type="Rhea" id="RHEA:17825"/>
        <dbReference type="ChEBI" id="CHEBI:4167"/>
        <dbReference type="ChEBI" id="CHEBI:15378"/>
        <dbReference type="ChEBI" id="CHEBI:30616"/>
        <dbReference type="ChEBI" id="CHEBI:61548"/>
        <dbReference type="ChEBI" id="CHEBI:456216"/>
        <dbReference type="EC" id="2.7.1.2"/>
    </reaction>
</comment>
<dbReference type="SUPFAM" id="SSF53067">
    <property type="entry name" value="Actin-like ATPase domain"/>
    <property type="match status" value="1"/>
</dbReference>
<dbReference type="GO" id="GO:0005524">
    <property type="term" value="F:ATP binding"/>
    <property type="evidence" value="ECO:0007669"/>
    <property type="project" value="UniProtKB-UniRule"/>
</dbReference>
<dbReference type="GO" id="GO:0005737">
    <property type="term" value="C:cytoplasm"/>
    <property type="evidence" value="ECO:0007669"/>
    <property type="project" value="UniProtKB-SubCell"/>
</dbReference>
<evidence type="ECO:0000256" key="1">
    <source>
        <dbReference type="ARBA" id="ARBA00022679"/>
    </source>
</evidence>
<dbReference type="GO" id="GO:0005536">
    <property type="term" value="F:D-glucose binding"/>
    <property type="evidence" value="ECO:0007669"/>
    <property type="project" value="InterPro"/>
</dbReference>
<accession>A0A2T1GFU3</accession>
<dbReference type="Pfam" id="PF02685">
    <property type="entry name" value="Glucokinase"/>
    <property type="match status" value="1"/>
</dbReference>
<comment type="subcellular location">
    <subcellularLocation>
        <location evidence="3">Cytoplasm</location>
    </subcellularLocation>
</comment>
<dbReference type="HAMAP" id="MF_00524">
    <property type="entry name" value="Glucokinase"/>
    <property type="match status" value="1"/>
</dbReference>
<reference evidence="5 6" key="1">
    <citation type="submission" date="2018-03" db="EMBL/GenBank/DDBJ databases">
        <title>The ancient ancestry and fast evolution of plastids.</title>
        <authorList>
            <person name="Moore K.R."/>
            <person name="Magnabosco C."/>
            <person name="Momper L."/>
            <person name="Gold D.A."/>
            <person name="Bosak T."/>
            <person name="Fournier G.P."/>
        </authorList>
    </citation>
    <scope>NUCLEOTIDE SEQUENCE [LARGE SCALE GENOMIC DNA]</scope>
    <source>
        <strain evidence="5 6">CCALA 037</strain>
    </source>
</reference>
<comment type="caution">
    <text evidence="5">The sequence shown here is derived from an EMBL/GenBank/DDBJ whole genome shotgun (WGS) entry which is preliminary data.</text>
</comment>
<evidence type="ECO:0000313" key="5">
    <source>
        <dbReference type="EMBL" id="PSB56488.1"/>
    </source>
</evidence>
<name>A0A2T1GFU3_9CYAN</name>
<dbReference type="PANTHER" id="PTHR47363">
    <property type="entry name" value="GLUCOKINASE"/>
    <property type="match status" value="1"/>
</dbReference>
<keyword evidence="3" id="KW-0547">Nucleotide-binding</keyword>
<dbReference type="NCBIfam" id="TIGR00749">
    <property type="entry name" value="glk"/>
    <property type="match status" value="1"/>
</dbReference>
<evidence type="ECO:0000256" key="2">
    <source>
        <dbReference type="ARBA" id="ARBA00022777"/>
    </source>
</evidence>
<dbReference type="EMBL" id="PVWO01000123">
    <property type="protein sequence ID" value="PSB56488.1"/>
    <property type="molecule type" value="Genomic_DNA"/>
</dbReference>
<dbReference type="EC" id="2.7.1.2" evidence="3"/>
<comment type="similarity">
    <text evidence="3 4">Belongs to the bacterial glucokinase family.</text>
</comment>
<dbReference type="Proteomes" id="UP000238937">
    <property type="component" value="Unassembled WGS sequence"/>
</dbReference>
<dbReference type="OrthoDB" id="9800595at2"/>
<sequence length="354" mass="37430">MAYLLAGDLGGTKTLLSLVIPASADAIAHSGSEKLATFQQSYRSQAYSSFVPLVEQFLADAQTHLAGEITVSSACFGIAGAVIDRSSYLPNLDWHIDADRLQSELNIPQISLINDFVAIGYGISCLSAADVHTIQAGQPRVNAPIAVIGAGTGLGQCFLVYNGNDYQVVAAEGGHTDFAARSTREFELYQYLCQHKQLDRISNERVISGSGIVAIYQFLRDTSNLSETPEVASVVKAWESQSATATDPAALISACAIAKTDPLCEATMAMFISAYGAEAGNLALKILPYGGLYIAGGIATKNLPLFGDGTFLGAFNHKGRVSNLLTNIPVRVILNPQVGLLGALDRAAKLRIDA</sequence>
<dbReference type="CDD" id="cd24008">
    <property type="entry name" value="ASKHA_NBD_GLK"/>
    <property type="match status" value="1"/>
</dbReference>
<keyword evidence="3" id="KW-0963">Cytoplasm</keyword>
<organism evidence="5 6">
    <name type="scientific">Chamaesiphon polymorphus CCALA 037</name>
    <dbReference type="NCBI Taxonomy" id="2107692"/>
    <lineage>
        <taxon>Bacteria</taxon>
        <taxon>Bacillati</taxon>
        <taxon>Cyanobacteriota</taxon>
        <taxon>Cyanophyceae</taxon>
        <taxon>Gomontiellales</taxon>
        <taxon>Chamaesiphonaceae</taxon>
        <taxon>Chamaesiphon</taxon>
    </lineage>
</organism>
<proteinExistence type="inferred from homology"/>
<dbReference type="AlphaFoldDB" id="A0A2T1GFU3"/>
<dbReference type="PANTHER" id="PTHR47363:SF1">
    <property type="entry name" value="GLUCOKINASE"/>
    <property type="match status" value="1"/>
</dbReference>
<dbReference type="NCBIfam" id="NF001415">
    <property type="entry name" value="PRK00292.1-2"/>
    <property type="match status" value="1"/>
</dbReference>
<evidence type="ECO:0000313" key="6">
    <source>
        <dbReference type="Proteomes" id="UP000238937"/>
    </source>
</evidence>
<gene>
    <name evidence="3" type="primary">glk</name>
    <name evidence="5" type="ORF">C7B77_11735</name>
</gene>
<keyword evidence="1 3" id="KW-0808">Transferase</keyword>
<dbReference type="InterPro" id="IPR003836">
    <property type="entry name" value="Glucokinase"/>
</dbReference>
<evidence type="ECO:0000256" key="3">
    <source>
        <dbReference type="HAMAP-Rule" id="MF_00524"/>
    </source>
</evidence>